<proteinExistence type="predicted"/>
<dbReference type="STRING" id="35814.BBB42_14930"/>
<comment type="caution">
    <text evidence="2">The sequence shown here is derived from an EMBL/GenBank/DDBJ whole genome shotgun (WGS) entry which is preliminary data.</text>
</comment>
<reference evidence="2 3" key="1">
    <citation type="submission" date="2014-03" db="EMBL/GenBank/DDBJ databases">
        <title>Genome sequence of Bordetella holmseii.</title>
        <authorList>
            <person name="Harvill E."/>
            <person name="Goodfield L.L."/>
            <person name="Ivanov Y."/>
            <person name="Meyer J.A."/>
            <person name="Newth C."/>
            <person name="Cassiday P."/>
            <person name="Tondella M.L."/>
            <person name="Liao P."/>
            <person name="Zimmerman J."/>
            <person name="Meert K."/>
            <person name="Wessel D."/>
            <person name="Berger J."/>
            <person name="Dean J.M."/>
            <person name="Holubkov R."/>
            <person name="Burr J."/>
            <person name="Liu T."/>
            <person name="Brinkac L.M."/>
            <person name="Sanka R."/>
            <person name="Kim M."/>
            <person name="Losada L."/>
        </authorList>
    </citation>
    <scope>NUCLEOTIDE SEQUENCE [LARGE SCALE GENOMIC DNA]</scope>
    <source>
        <strain evidence="2 3">CDC-H585-BH</strain>
    </source>
</reference>
<dbReference type="AlphaFoldDB" id="A0A158M4R5"/>
<evidence type="ECO:0000313" key="3">
    <source>
        <dbReference type="Proteomes" id="UP000026682"/>
    </source>
</evidence>
<dbReference type="NCBIfam" id="TIGR02532">
    <property type="entry name" value="IV_pilin_GFxxxE"/>
    <property type="match status" value="1"/>
</dbReference>
<keyword evidence="1" id="KW-0812">Transmembrane</keyword>
<feature type="transmembrane region" description="Helical" evidence="1">
    <location>
        <begin position="20"/>
        <end position="41"/>
    </location>
</feature>
<protein>
    <submittedName>
        <fullName evidence="2">Prepilin-type cleavage/methylation N-terminal domain protein</fullName>
    </submittedName>
</protein>
<evidence type="ECO:0000256" key="1">
    <source>
        <dbReference type="SAM" id="Phobius"/>
    </source>
</evidence>
<gene>
    <name evidence="2" type="ORF">L497_2380</name>
</gene>
<organism evidence="2 3">
    <name type="scientific">Bordetella holmesii CDC-H585-BH</name>
    <dbReference type="NCBI Taxonomy" id="1331206"/>
    <lineage>
        <taxon>Bacteria</taxon>
        <taxon>Pseudomonadati</taxon>
        <taxon>Pseudomonadota</taxon>
        <taxon>Betaproteobacteria</taxon>
        <taxon>Burkholderiales</taxon>
        <taxon>Alcaligenaceae</taxon>
        <taxon>Bordetella</taxon>
    </lineage>
</organism>
<keyword evidence="1" id="KW-1133">Transmembrane helix</keyword>
<name>A0A158M4R5_9BORD</name>
<dbReference type="Proteomes" id="UP000026682">
    <property type="component" value="Unassembled WGS sequence"/>
</dbReference>
<dbReference type="Pfam" id="PF07963">
    <property type="entry name" value="N_methyl"/>
    <property type="match status" value="1"/>
</dbReference>
<evidence type="ECO:0000313" key="2">
    <source>
        <dbReference type="EMBL" id="KAK90872.1"/>
    </source>
</evidence>
<keyword evidence="1" id="KW-0472">Membrane</keyword>
<dbReference type="EMBL" id="JFZZ01000068">
    <property type="protein sequence ID" value="KAK90872.1"/>
    <property type="molecule type" value="Genomic_DNA"/>
</dbReference>
<dbReference type="PATRIC" id="fig|1331206.3.peg.1860"/>
<accession>A0A158M4R5</accession>
<sequence length="353" mass="37347">MHGIQYFCLYLSMSRRQQGFALLELVVALSIGLLVAVYAAGQWARQAEEAAARASGQWMEQVRLALEQALARDLGGWAGGTSTTALFADPRTPTLDELKKHGLLPVGFPVLSPLGFGVRMLVLSSEQCPSEHCRVDGLVVADRALRTRSGQADLMRLGALLQPLGAAGGYARPALQGAQFSYPNPPRADLPVVPLGTPLGWAGSHGGLDPRYVRVGDDRDPRLQAGLTVAGSIVAGDRLSAGGYLQAGARRVLGRACGTHETGALAQGDQGELLQCHRGRWRPGEGSFGGTYGYNNRTRCALHTGQSMLNPVSGGCHCPTGFKAVPVSYGGKWTETEGWTTGFVCVRPVDSGP</sequence>
<dbReference type="InterPro" id="IPR012902">
    <property type="entry name" value="N_methyl_site"/>
</dbReference>